<dbReference type="Gene3D" id="3.20.20.140">
    <property type="entry name" value="Metal-dependent hydrolases"/>
    <property type="match status" value="1"/>
</dbReference>
<gene>
    <name evidence="2" type="ORF">GKE65_15815</name>
</gene>
<dbReference type="SUPFAM" id="SSF89550">
    <property type="entry name" value="PHP domain-like"/>
    <property type="match status" value="1"/>
</dbReference>
<feature type="coiled-coil region" evidence="1">
    <location>
        <begin position="124"/>
        <end position="151"/>
    </location>
</feature>
<evidence type="ECO:0000313" key="2">
    <source>
        <dbReference type="EMBL" id="MSL39657.1"/>
    </source>
</evidence>
<dbReference type="AlphaFoldDB" id="A0A6C9QEZ8"/>
<keyword evidence="1" id="KW-0175">Coiled coil</keyword>
<evidence type="ECO:0000256" key="1">
    <source>
        <dbReference type="SAM" id="Coils"/>
    </source>
</evidence>
<proteinExistence type="predicted"/>
<feature type="non-terminal residue" evidence="2">
    <location>
        <position position="372"/>
    </location>
</feature>
<protein>
    <submittedName>
        <fullName evidence="2">Histidinol-phosphatase</fullName>
    </submittedName>
</protein>
<accession>A0A6C9QEZ8</accession>
<organism evidence="2">
    <name type="scientific">Escherichia coli</name>
    <dbReference type="NCBI Taxonomy" id="562"/>
    <lineage>
        <taxon>Bacteria</taxon>
        <taxon>Pseudomonadati</taxon>
        <taxon>Pseudomonadota</taxon>
        <taxon>Gammaproteobacteria</taxon>
        <taxon>Enterobacterales</taxon>
        <taxon>Enterobacteriaceae</taxon>
        <taxon>Escherichia</taxon>
    </lineage>
</organism>
<name>A0A6C9QEZ8_ECOLX</name>
<dbReference type="InterPro" id="IPR016195">
    <property type="entry name" value="Pol/histidinol_Pase-like"/>
</dbReference>
<dbReference type="EMBL" id="WKRU01000166">
    <property type="protein sequence ID" value="MSL39657.1"/>
    <property type="molecule type" value="Genomic_DNA"/>
</dbReference>
<reference evidence="2" key="1">
    <citation type="journal article" date="2019" name="Nat. Med.">
        <title>A library of human gut bacterial isolates paired with longitudinal multiomics data enables mechanistic microbiome research.</title>
        <authorList>
            <person name="Poyet M."/>
            <person name="Groussin M."/>
            <person name="Gibbons S.M."/>
            <person name="Avila-Pacheco J."/>
            <person name="Jiang X."/>
            <person name="Kearney S.M."/>
            <person name="Perrotta A.R."/>
            <person name="Berdy B."/>
            <person name="Zhao S."/>
            <person name="Lieberman T.D."/>
            <person name="Swanson P.K."/>
            <person name="Smith M."/>
            <person name="Roesemann S."/>
            <person name="Alexander J.E."/>
            <person name="Rich S.A."/>
            <person name="Livny J."/>
            <person name="Vlamakis H."/>
            <person name="Clish C."/>
            <person name="Bullock K."/>
            <person name="Deik A."/>
            <person name="Scott J."/>
            <person name="Pierce K.A."/>
            <person name="Xavier R.J."/>
            <person name="Alm E.J."/>
        </authorList>
    </citation>
    <scope>NUCLEOTIDE SEQUENCE</scope>
    <source>
        <strain evidence="2">BIOML-A446</strain>
    </source>
</reference>
<comment type="caution">
    <text evidence="2">The sequence shown here is derived from an EMBL/GenBank/DDBJ whole genome shotgun (WGS) entry which is preliminary data.</text>
</comment>
<sequence>MYPVFENGSCWVKVDFHLHTRADKEFRYAGESDRYIRDYVSALKAAEVGVGVITNHNKFDPGEFKALRKAARHEGIELLPGVELSVNDGQAGVHTLVVFADEWFINPQQTNHIESFLTSTFAGIDNFENENARSTENITQTIQRLDRYERDYFIVFAHVEAPNGLWGGLSPGRIRELFDNELIRRRVTGFQKVMTHDLRVKIKDVLGERYPAEVQGCDAKTLDHIGARKVASYLKLGDYSFEAVRFALQDFPHRVSREKPALRHSHIRQIAFEGAGSLGGTVVKLSPELNTRRGIRGIVKSSILEQLRYPLDIPFGEKASDRDYKENLVNNLLKSGGKITVEAVCRHGRPYQIVRIFGQEPQIIFDGQIQHG</sequence>